<keyword evidence="3" id="KW-1185">Reference proteome</keyword>
<name>A0A4U6THS9_SETVI</name>
<evidence type="ECO:0000313" key="2">
    <source>
        <dbReference type="EMBL" id="TKW01928.1"/>
    </source>
</evidence>
<protein>
    <submittedName>
        <fullName evidence="2">Uncharacterized protein</fullName>
    </submittedName>
</protein>
<feature type="compositionally biased region" description="Basic and acidic residues" evidence="1">
    <location>
        <begin position="111"/>
        <end position="143"/>
    </location>
</feature>
<accession>A0A4U6THS9</accession>
<dbReference type="AlphaFoldDB" id="A0A4U6THS9"/>
<feature type="compositionally biased region" description="Basic residues" evidence="1">
    <location>
        <begin position="1"/>
        <end position="10"/>
    </location>
</feature>
<evidence type="ECO:0000256" key="1">
    <source>
        <dbReference type="SAM" id="MobiDB-lite"/>
    </source>
</evidence>
<organism evidence="2 3">
    <name type="scientific">Setaria viridis</name>
    <name type="common">Green bristlegrass</name>
    <name type="synonym">Setaria italica subsp. viridis</name>
    <dbReference type="NCBI Taxonomy" id="4556"/>
    <lineage>
        <taxon>Eukaryota</taxon>
        <taxon>Viridiplantae</taxon>
        <taxon>Streptophyta</taxon>
        <taxon>Embryophyta</taxon>
        <taxon>Tracheophyta</taxon>
        <taxon>Spermatophyta</taxon>
        <taxon>Magnoliopsida</taxon>
        <taxon>Liliopsida</taxon>
        <taxon>Poales</taxon>
        <taxon>Poaceae</taxon>
        <taxon>PACMAD clade</taxon>
        <taxon>Panicoideae</taxon>
        <taxon>Panicodae</taxon>
        <taxon>Paniceae</taxon>
        <taxon>Cenchrinae</taxon>
        <taxon>Setaria</taxon>
    </lineage>
</organism>
<gene>
    <name evidence="2" type="ORF">SEVIR_8G210400v2</name>
</gene>
<proteinExistence type="predicted"/>
<dbReference type="EMBL" id="CM016559">
    <property type="protein sequence ID" value="TKW01928.1"/>
    <property type="molecule type" value="Genomic_DNA"/>
</dbReference>
<dbReference type="Proteomes" id="UP000298652">
    <property type="component" value="Chromosome 8"/>
</dbReference>
<dbReference type="Gramene" id="TKW01928">
    <property type="protein sequence ID" value="TKW01928"/>
    <property type="gene ID" value="SEVIR_8G210400v2"/>
</dbReference>
<sequence length="200" mass="22106">MLRPRPRRRAATTEPPRYHATPTEPLHCHAHSNTGELRPSSAAVLLPSRPMLSCPLKDRTGELSPSSRNHGTPTGTPRHHTRASIGELCPSSNCHAKEWRGGEGLTTRSGGEGRRWTSGRELRGHTGWREGEGRRRTNGREGEGWSGGIHYRERSWRVGAVRREGRGALALTAGRGAVGEEWWGGKGEERGWGLMERMEG</sequence>
<evidence type="ECO:0000313" key="3">
    <source>
        <dbReference type="Proteomes" id="UP000298652"/>
    </source>
</evidence>
<feature type="region of interest" description="Disordered" evidence="1">
    <location>
        <begin position="1"/>
        <end position="143"/>
    </location>
</feature>
<reference evidence="2" key="1">
    <citation type="submission" date="2019-03" db="EMBL/GenBank/DDBJ databases">
        <title>WGS assembly of Setaria viridis.</title>
        <authorList>
            <person name="Huang P."/>
            <person name="Jenkins J."/>
            <person name="Grimwood J."/>
            <person name="Barry K."/>
            <person name="Healey A."/>
            <person name="Mamidi S."/>
            <person name="Sreedasyam A."/>
            <person name="Shu S."/>
            <person name="Feldman M."/>
            <person name="Wu J."/>
            <person name="Yu Y."/>
            <person name="Chen C."/>
            <person name="Johnson J."/>
            <person name="Rokhsar D."/>
            <person name="Baxter I."/>
            <person name="Schmutz J."/>
            <person name="Brutnell T."/>
            <person name="Kellogg E."/>
        </authorList>
    </citation>
    <scope>NUCLEOTIDE SEQUENCE [LARGE SCALE GENOMIC DNA]</scope>
</reference>